<evidence type="ECO:0000256" key="3">
    <source>
        <dbReference type="ARBA" id="ARBA00022516"/>
    </source>
</evidence>
<feature type="transmembrane region" description="Helical" evidence="14">
    <location>
        <begin position="221"/>
        <end position="242"/>
    </location>
</feature>
<accession>A0AAE1LB73</accession>
<evidence type="ECO:0000256" key="14">
    <source>
        <dbReference type="SAM" id="Phobius"/>
    </source>
</evidence>
<feature type="compositionally biased region" description="Polar residues" evidence="13">
    <location>
        <begin position="12"/>
        <end position="22"/>
    </location>
</feature>
<dbReference type="InterPro" id="IPR015876">
    <property type="entry name" value="Acyl-CoA_DS"/>
</dbReference>
<proteinExistence type="inferred from homology"/>
<dbReference type="GO" id="GO:0005789">
    <property type="term" value="C:endoplasmic reticulum membrane"/>
    <property type="evidence" value="ECO:0007669"/>
    <property type="project" value="TreeGrafter"/>
</dbReference>
<dbReference type="PANTHER" id="PTHR11351:SF21">
    <property type="entry name" value="GH07782P"/>
    <property type="match status" value="1"/>
</dbReference>
<dbReference type="PANTHER" id="PTHR11351">
    <property type="entry name" value="ACYL-COA DESATURASE"/>
    <property type="match status" value="1"/>
</dbReference>
<keyword evidence="7 12" id="KW-0560">Oxidoreductase</keyword>
<evidence type="ECO:0000256" key="4">
    <source>
        <dbReference type="ARBA" id="ARBA00022692"/>
    </source>
</evidence>
<evidence type="ECO:0000256" key="1">
    <source>
        <dbReference type="ARBA" id="ARBA00004141"/>
    </source>
</evidence>
<dbReference type="PRINTS" id="PR00075">
    <property type="entry name" value="FACDDSATRASE"/>
</dbReference>
<dbReference type="GO" id="GO:0004768">
    <property type="term" value="F:stearoyl-CoA 9-desaturase activity"/>
    <property type="evidence" value="ECO:0007669"/>
    <property type="project" value="TreeGrafter"/>
</dbReference>
<evidence type="ECO:0000256" key="7">
    <source>
        <dbReference type="ARBA" id="ARBA00023002"/>
    </source>
</evidence>
<keyword evidence="10 14" id="KW-0472">Membrane</keyword>
<sequence length="408" mass="47278">MPPLEGFDCKAGSSTAAKAPEINNNEPIFEKKAVIENADAEVDDPGQRLHGRPVQEGDVIEKEAQNRTTRGRQFVWHNIVLIFLTHFLALWSTCTYIGDIDRKTVLFCVLLGGIGGIGVTAGCHRMWSHRAYKAKLPLRVLLALSFSVAGQNSILEWVRDHRVHHKFTETDADPHNVKRGFFFAHVGWLMQRKHPDVLRQGRKVDMSDVEADPVVQWHEKYFLPLKILLCFIVPTLIPVYCWNEKWHISFFSTAVVRYVCLLNFTWLVNSAAHMFGDKPFDKRINPAENKFVSFLALGEGWHNYHHVFPWDYKTSEYSYYFNVTTFWIDLFARLGLAYDLKTATPDMVRKVALKHGDGTHPVHRREEDHFHPDEVTYDEYLKVMEEDDEYTGVTKLENEHDVTRKRHA</sequence>
<protein>
    <submittedName>
        <fullName evidence="16">Acyl-CoA desaturase 1</fullName>
    </submittedName>
</protein>
<feature type="transmembrane region" description="Helical" evidence="14">
    <location>
        <begin position="136"/>
        <end position="155"/>
    </location>
</feature>
<reference evidence="16" key="2">
    <citation type="journal article" date="2023" name="BMC Genomics">
        <title>Pest status, molecular evolution, and epigenetic factors derived from the genome assembly of Frankliniella fusca, a thysanopteran phytovirus vector.</title>
        <authorList>
            <person name="Catto M.A."/>
            <person name="Labadie P.E."/>
            <person name="Jacobson A.L."/>
            <person name="Kennedy G.G."/>
            <person name="Srinivasan R."/>
            <person name="Hunt B.G."/>
        </authorList>
    </citation>
    <scope>NUCLEOTIDE SEQUENCE</scope>
    <source>
        <strain evidence="16">PL_HMW_Pooled</strain>
    </source>
</reference>
<evidence type="ECO:0000256" key="8">
    <source>
        <dbReference type="ARBA" id="ARBA00023004"/>
    </source>
</evidence>
<comment type="similarity">
    <text evidence="2 12">Belongs to the fatty acid desaturase type 1 family.</text>
</comment>
<dbReference type="CDD" id="cd03505">
    <property type="entry name" value="Delta9-FADS-like"/>
    <property type="match status" value="1"/>
</dbReference>
<evidence type="ECO:0000256" key="9">
    <source>
        <dbReference type="ARBA" id="ARBA00023098"/>
    </source>
</evidence>
<comment type="cofactor">
    <cofactor evidence="12">
        <name>Fe(2+)</name>
        <dbReference type="ChEBI" id="CHEBI:29033"/>
    </cofactor>
</comment>
<reference evidence="16" key="1">
    <citation type="submission" date="2021-07" db="EMBL/GenBank/DDBJ databases">
        <authorList>
            <person name="Catto M.A."/>
            <person name="Jacobson A."/>
            <person name="Kennedy G."/>
            <person name="Labadie P."/>
            <person name="Hunt B.G."/>
            <person name="Srinivasan R."/>
        </authorList>
    </citation>
    <scope>NUCLEOTIDE SEQUENCE</scope>
    <source>
        <strain evidence="16">PL_HMW_Pooled</strain>
        <tissue evidence="16">Head</tissue>
    </source>
</reference>
<dbReference type="AlphaFoldDB" id="A0AAE1LB73"/>
<feature type="region of interest" description="Disordered" evidence="13">
    <location>
        <begin position="1"/>
        <end position="22"/>
    </location>
</feature>
<evidence type="ECO:0000256" key="6">
    <source>
        <dbReference type="ARBA" id="ARBA00022989"/>
    </source>
</evidence>
<comment type="caution">
    <text evidence="16">The sequence shown here is derived from an EMBL/GenBank/DDBJ whole genome shotgun (WGS) entry which is preliminary data.</text>
</comment>
<feature type="transmembrane region" description="Helical" evidence="14">
    <location>
        <begin position="254"/>
        <end position="275"/>
    </location>
</feature>
<keyword evidence="17" id="KW-1185">Reference proteome</keyword>
<keyword evidence="8" id="KW-0408">Iron</keyword>
<feature type="domain" description="Fatty acid desaturase" evidence="15">
    <location>
        <begin position="105"/>
        <end position="309"/>
    </location>
</feature>
<evidence type="ECO:0000259" key="15">
    <source>
        <dbReference type="Pfam" id="PF00487"/>
    </source>
</evidence>
<feature type="transmembrane region" description="Helical" evidence="14">
    <location>
        <begin position="104"/>
        <end position="124"/>
    </location>
</feature>
<evidence type="ECO:0000256" key="10">
    <source>
        <dbReference type="ARBA" id="ARBA00023136"/>
    </source>
</evidence>
<keyword evidence="11 12" id="KW-0275">Fatty acid biosynthesis</keyword>
<name>A0AAE1LB73_9NEOP</name>
<comment type="subcellular location">
    <subcellularLocation>
        <location evidence="1">Membrane</location>
        <topology evidence="1">Multi-pass membrane protein</topology>
    </subcellularLocation>
</comment>
<gene>
    <name evidence="16" type="ORF">KUF71_021413</name>
</gene>
<dbReference type="EMBL" id="JAHWGI010000284">
    <property type="protein sequence ID" value="KAK3911752.1"/>
    <property type="molecule type" value="Genomic_DNA"/>
</dbReference>
<dbReference type="GO" id="GO:0005506">
    <property type="term" value="F:iron ion binding"/>
    <property type="evidence" value="ECO:0007669"/>
    <property type="project" value="TreeGrafter"/>
</dbReference>
<keyword evidence="6 14" id="KW-1133">Transmembrane helix</keyword>
<keyword evidence="5" id="KW-0276">Fatty acid metabolism</keyword>
<dbReference type="InterPro" id="IPR005804">
    <property type="entry name" value="FA_desaturase_dom"/>
</dbReference>
<keyword evidence="4 12" id="KW-0812">Transmembrane</keyword>
<evidence type="ECO:0000256" key="12">
    <source>
        <dbReference type="RuleBase" id="RU000581"/>
    </source>
</evidence>
<keyword evidence="3 12" id="KW-0444">Lipid biosynthesis</keyword>
<organism evidence="16 17">
    <name type="scientific">Frankliniella fusca</name>
    <dbReference type="NCBI Taxonomy" id="407009"/>
    <lineage>
        <taxon>Eukaryota</taxon>
        <taxon>Metazoa</taxon>
        <taxon>Ecdysozoa</taxon>
        <taxon>Arthropoda</taxon>
        <taxon>Hexapoda</taxon>
        <taxon>Insecta</taxon>
        <taxon>Pterygota</taxon>
        <taxon>Neoptera</taxon>
        <taxon>Paraneoptera</taxon>
        <taxon>Thysanoptera</taxon>
        <taxon>Terebrantia</taxon>
        <taxon>Thripoidea</taxon>
        <taxon>Thripidae</taxon>
        <taxon>Frankliniella</taxon>
    </lineage>
</organism>
<evidence type="ECO:0000313" key="17">
    <source>
        <dbReference type="Proteomes" id="UP001219518"/>
    </source>
</evidence>
<dbReference type="GO" id="GO:0006636">
    <property type="term" value="P:unsaturated fatty acid biosynthetic process"/>
    <property type="evidence" value="ECO:0007669"/>
    <property type="project" value="TreeGrafter"/>
</dbReference>
<comment type="domain">
    <text evidence="12">The histidine box domains are involved in binding the catalytic metal ions.</text>
</comment>
<feature type="transmembrane region" description="Helical" evidence="14">
    <location>
        <begin position="75"/>
        <end position="98"/>
    </location>
</feature>
<evidence type="ECO:0000256" key="5">
    <source>
        <dbReference type="ARBA" id="ARBA00022832"/>
    </source>
</evidence>
<evidence type="ECO:0000256" key="2">
    <source>
        <dbReference type="ARBA" id="ARBA00009295"/>
    </source>
</evidence>
<keyword evidence="9" id="KW-0443">Lipid metabolism</keyword>
<dbReference type="Pfam" id="PF00487">
    <property type="entry name" value="FA_desaturase"/>
    <property type="match status" value="1"/>
</dbReference>
<evidence type="ECO:0000256" key="13">
    <source>
        <dbReference type="SAM" id="MobiDB-lite"/>
    </source>
</evidence>
<evidence type="ECO:0000313" key="16">
    <source>
        <dbReference type="EMBL" id="KAK3911752.1"/>
    </source>
</evidence>
<evidence type="ECO:0000256" key="11">
    <source>
        <dbReference type="ARBA" id="ARBA00023160"/>
    </source>
</evidence>
<dbReference type="Proteomes" id="UP001219518">
    <property type="component" value="Unassembled WGS sequence"/>
</dbReference>